<dbReference type="Pfam" id="PF00535">
    <property type="entry name" value="Glycos_transf_2"/>
    <property type="match status" value="1"/>
</dbReference>
<evidence type="ECO:0000313" key="9">
    <source>
        <dbReference type="Proteomes" id="UP001596174"/>
    </source>
</evidence>
<feature type="domain" description="Glycosyltransferase 2-like" evidence="7">
    <location>
        <begin position="7"/>
        <end position="172"/>
    </location>
</feature>
<comment type="caution">
    <text evidence="8">The sequence shown here is derived from an EMBL/GenBank/DDBJ whole genome shotgun (WGS) entry which is preliminary data.</text>
</comment>
<name>A0ABW1G3C4_9ACTN</name>
<evidence type="ECO:0000256" key="5">
    <source>
        <dbReference type="ARBA" id="ARBA00022944"/>
    </source>
</evidence>
<dbReference type="EMBL" id="JBHSQJ010000049">
    <property type="protein sequence ID" value="MFC5908134.1"/>
    <property type="molecule type" value="Genomic_DNA"/>
</dbReference>
<dbReference type="SUPFAM" id="SSF53756">
    <property type="entry name" value="UDP-Glycosyltransferase/glycogen phosphorylase"/>
    <property type="match status" value="1"/>
</dbReference>
<proteinExistence type="inferred from homology"/>
<dbReference type="InterPro" id="IPR029044">
    <property type="entry name" value="Nucleotide-diphossugar_trans"/>
</dbReference>
<dbReference type="PANTHER" id="PTHR37316:SF3">
    <property type="entry name" value="TEICHOIC ACID GLYCEROL-PHOSPHATE TRANSFERASE"/>
    <property type="match status" value="1"/>
</dbReference>
<keyword evidence="6" id="KW-0472">Membrane</keyword>
<evidence type="ECO:0000256" key="6">
    <source>
        <dbReference type="ARBA" id="ARBA00023136"/>
    </source>
</evidence>
<dbReference type="Gene3D" id="3.40.50.11820">
    <property type="match status" value="1"/>
</dbReference>
<dbReference type="Proteomes" id="UP001596174">
    <property type="component" value="Unassembled WGS sequence"/>
</dbReference>
<comment type="subcellular location">
    <subcellularLocation>
        <location evidence="1">Cell membrane</location>
        <topology evidence="1">Peripheral membrane protein</topology>
    </subcellularLocation>
</comment>
<dbReference type="InterPro" id="IPR043149">
    <property type="entry name" value="TagF_N"/>
</dbReference>
<dbReference type="SUPFAM" id="SSF53448">
    <property type="entry name" value="Nucleotide-diphospho-sugar transferases"/>
    <property type="match status" value="1"/>
</dbReference>
<comment type="similarity">
    <text evidence="2">Belongs to the CDP-glycerol glycerophosphotransferase family.</text>
</comment>
<evidence type="ECO:0000259" key="7">
    <source>
        <dbReference type="Pfam" id="PF00535"/>
    </source>
</evidence>
<dbReference type="CDD" id="cd00761">
    <property type="entry name" value="Glyco_tranf_GTA_type"/>
    <property type="match status" value="1"/>
</dbReference>
<accession>A0ABW1G3C4</accession>
<dbReference type="InterPro" id="IPR043148">
    <property type="entry name" value="TagF_C"/>
</dbReference>
<reference evidence="9" key="1">
    <citation type="journal article" date="2019" name="Int. J. Syst. Evol. Microbiol.">
        <title>The Global Catalogue of Microorganisms (GCM) 10K type strain sequencing project: providing services to taxonomists for standard genome sequencing and annotation.</title>
        <authorList>
            <consortium name="The Broad Institute Genomics Platform"/>
            <consortium name="The Broad Institute Genome Sequencing Center for Infectious Disease"/>
            <person name="Wu L."/>
            <person name="Ma J."/>
        </authorList>
    </citation>
    <scope>NUCLEOTIDE SEQUENCE [LARGE SCALE GENOMIC DNA]</scope>
    <source>
        <strain evidence="9">JCM 4816</strain>
    </source>
</reference>
<gene>
    <name evidence="8" type="ORF">ACFP3V_13030</name>
</gene>
<evidence type="ECO:0000256" key="3">
    <source>
        <dbReference type="ARBA" id="ARBA00022475"/>
    </source>
</evidence>
<dbReference type="InterPro" id="IPR001173">
    <property type="entry name" value="Glyco_trans_2-like"/>
</dbReference>
<keyword evidence="3" id="KW-1003">Cell membrane</keyword>
<organism evidence="8 9">
    <name type="scientific">Streptacidiphilus monticola</name>
    <dbReference type="NCBI Taxonomy" id="2161674"/>
    <lineage>
        <taxon>Bacteria</taxon>
        <taxon>Bacillati</taxon>
        <taxon>Actinomycetota</taxon>
        <taxon>Actinomycetes</taxon>
        <taxon>Kitasatosporales</taxon>
        <taxon>Streptomycetaceae</taxon>
        <taxon>Streptacidiphilus</taxon>
    </lineage>
</organism>
<evidence type="ECO:0000313" key="8">
    <source>
        <dbReference type="EMBL" id="MFC5908134.1"/>
    </source>
</evidence>
<sequence>MAAPILSVIVPMYNVERYLEECLQSVADQSLRELECIMVDDGATDGTADIARAFAARDPRFVLVQQANAGLGAARNAGVRHMHPDSRYLVFLDSDDIIPAGAYRKMAETLDKTGSDFVSGNVFLLDSNGTRQSPMHRQATTRTRLKTHISRDRILVYDRLAPNKMFRRTFWEKHGMAFPEGVLYEDIPLTLPAHFNAASVDVLQDVVYYWRQREAGEGKSITQRRTEHNAVRDRIAAVDGVSRFLAAHAATDPRWTEYKRWYDESALNGDIKIFIQVLQEGDETFRQIFIDRAADFLSRVDPATVAKLPSLMRLKWHLIGARKLPELLEVLAWEKKNGGKGIPLAPGSLRPTADYPFRGDPSVGVPNHVYRLDSELKVVSRTTSTGWNGDRFVVAGHAYISELDAASKRSQLRMAMLRNRRTKQTSVVPLRTTYTPEVTSLYGRENHNYDWSGFELAIDPRRLRTKGKWVDGTWRLAVGIAATKGAFRYGQVGVGRGGNAAHPRYRYVEENVRITPQFHQGGLELRVETVRARLTSHQLDGGVLRLAGRAYLDSTPAADAAAELVLERRGGVTIRRPAHLTRGSGGLLFSTEVPLELLVKSRTSELSPSAQVGSANDTWEASLVLPGLPRPVRIVMDDDVAPAAHPIDEHFDVEHELLVDRNGPGHLRLQDRPVQPVADTLAWTADDAIALAGRWAARRSAGAELVLRARGHHEEHVFPLTVLDGRFEARIAPAALSTPAGMLPLRAGSWDFRLRHRDAVSGVPVDVPVRVAATLFAEEPTRVIRKRAYELTRRHLDQLFLFIDSELDPLERGPYRLKQLRQTFYQEERRRPLRQAVLYDAYTGKQFSDSPRAVLEELQRRGEPLEHLWIVRDQQVELPEGVTPVAMWSREWFSALARAKYVITNAHLPHWIRRREGQVIVQAWHGTPLKKIGWDIENVTFDQTGYLERVAEEAQSWSFLVSPNRFSTPILKRAMAFDGEILEAGYPRNDVLYAADRDRRASEIRARLGIPEGRKVILYAPTWRDDKFYSPGRFKLDLQIDLDDARTRLGDDYALLIRKHPNIVDSVPGAGDGFVFDASGFPDINELFLATDVLVTDYSSLMFDFANLGRPMLFFTYDLEHYRDKLRGFYFDFEHEAPGPLISTSAELVDALRDIDAVSARYTSEYEAFRKQFCDLDDGKAASRVIERMFQLGN</sequence>
<evidence type="ECO:0000256" key="2">
    <source>
        <dbReference type="ARBA" id="ARBA00010488"/>
    </source>
</evidence>
<dbReference type="Pfam" id="PF04464">
    <property type="entry name" value="Glyphos_transf"/>
    <property type="match status" value="1"/>
</dbReference>
<dbReference type="RefSeq" id="WP_380583136.1">
    <property type="nucleotide sequence ID" value="NZ_JBHSQJ010000049.1"/>
</dbReference>
<evidence type="ECO:0000256" key="1">
    <source>
        <dbReference type="ARBA" id="ARBA00004202"/>
    </source>
</evidence>
<keyword evidence="9" id="KW-1185">Reference proteome</keyword>
<dbReference type="InterPro" id="IPR007554">
    <property type="entry name" value="Glycerophosphate_synth"/>
</dbReference>
<keyword evidence="4" id="KW-0808">Transferase</keyword>
<dbReference type="Gene3D" id="3.90.550.10">
    <property type="entry name" value="Spore Coat Polysaccharide Biosynthesis Protein SpsA, Chain A"/>
    <property type="match status" value="1"/>
</dbReference>
<protein>
    <submittedName>
        <fullName evidence="8">CDP-glycerol glycerophosphotransferase family protein</fullName>
    </submittedName>
</protein>
<evidence type="ECO:0000256" key="4">
    <source>
        <dbReference type="ARBA" id="ARBA00022679"/>
    </source>
</evidence>
<dbReference type="PANTHER" id="PTHR37316">
    <property type="entry name" value="TEICHOIC ACID GLYCEROL-PHOSPHATE PRIMASE"/>
    <property type="match status" value="1"/>
</dbReference>
<dbReference type="InterPro" id="IPR051612">
    <property type="entry name" value="Teichoic_Acid_Biosynth"/>
</dbReference>
<keyword evidence="5" id="KW-0777">Teichoic acid biosynthesis</keyword>
<dbReference type="Gene3D" id="3.40.50.12580">
    <property type="match status" value="1"/>
</dbReference>